<dbReference type="OrthoDB" id="2735991at2"/>
<dbReference type="PANTHER" id="PTHR46558">
    <property type="entry name" value="TRACRIPTIONAL REGULATORY PROTEIN-RELATED-RELATED"/>
    <property type="match status" value="1"/>
</dbReference>
<proteinExistence type="predicted"/>
<dbReference type="HOGENOM" id="CLU_066192_5_1_9"/>
<evidence type="ECO:0000259" key="2">
    <source>
        <dbReference type="PROSITE" id="PS50943"/>
    </source>
</evidence>
<evidence type="ECO:0000313" key="3">
    <source>
        <dbReference type="EMBL" id="ADL03331.1"/>
    </source>
</evidence>
<evidence type="ECO:0000256" key="1">
    <source>
        <dbReference type="ARBA" id="ARBA00023125"/>
    </source>
</evidence>
<dbReference type="Gene3D" id="1.10.260.40">
    <property type="entry name" value="lambda repressor-like DNA-binding domains"/>
    <property type="match status" value="1"/>
</dbReference>
<dbReference type="Pfam" id="PF01381">
    <property type="entry name" value="HTH_3"/>
    <property type="match status" value="1"/>
</dbReference>
<dbReference type="SUPFAM" id="SSF47413">
    <property type="entry name" value="lambda repressor-like DNA-binding domains"/>
    <property type="match status" value="1"/>
</dbReference>
<dbReference type="Proteomes" id="UP000001662">
    <property type="component" value="Chromosome"/>
</dbReference>
<dbReference type="InterPro" id="IPR001387">
    <property type="entry name" value="Cro/C1-type_HTH"/>
</dbReference>
<protein>
    <submittedName>
        <fullName evidence="3">Transcriptional regulator, XRE family</fullName>
    </submittedName>
</protein>
<dbReference type="STRING" id="610130.Closa_0705"/>
<dbReference type="SMART" id="SM00530">
    <property type="entry name" value="HTH_XRE"/>
    <property type="match status" value="1"/>
</dbReference>
<dbReference type="RefSeq" id="WP_013271426.1">
    <property type="nucleotide sequence ID" value="NC_014376.1"/>
</dbReference>
<evidence type="ECO:0000313" key="4">
    <source>
        <dbReference type="Proteomes" id="UP000001662"/>
    </source>
</evidence>
<dbReference type="InterPro" id="IPR010982">
    <property type="entry name" value="Lambda_DNA-bd_dom_sf"/>
</dbReference>
<dbReference type="EMBL" id="CP002109">
    <property type="protein sequence ID" value="ADL03331.1"/>
    <property type="molecule type" value="Genomic_DNA"/>
</dbReference>
<dbReference type="PaxDb" id="610130-Closa_0705"/>
<keyword evidence="1" id="KW-0238">DNA-binding</keyword>
<dbReference type="AlphaFoldDB" id="D9R5C5"/>
<dbReference type="GO" id="GO:0003677">
    <property type="term" value="F:DNA binding"/>
    <property type="evidence" value="ECO:0007669"/>
    <property type="project" value="UniProtKB-KW"/>
</dbReference>
<accession>D9R5C5</accession>
<gene>
    <name evidence="3" type="ordered locus">Closa_0705</name>
</gene>
<dbReference type="eggNOG" id="COG1396">
    <property type="taxonomic scope" value="Bacteria"/>
</dbReference>
<organism evidence="3 4">
    <name type="scientific">Lacrimispora saccharolytica (strain ATCC 35040 / DSM 2544 / NRCC 2533 / WM1)</name>
    <name type="common">Clostridium saccharolyticum</name>
    <dbReference type="NCBI Taxonomy" id="610130"/>
    <lineage>
        <taxon>Bacteria</taxon>
        <taxon>Bacillati</taxon>
        <taxon>Bacillota</taxon>
        <taxon>Clostridia</taxon>
        <taxon>Lachnospirales</taxon>
        <taxon>Lachnospiraceae</taxon>
        <taxon>Lacrimispora</taxon>
    </lineage>
</organism>
<dbReference type="PANTHER" id="PTHR46558:SF4">
    <property type="entry name" value="DNA-BIDING PHAGE PROTEIN"/>
    <property type="match status" value="1"/>
</dbReference>
<reference evidence="3" key="1">
    <citation type="submission" date="2010-07" db="EMBL/GenBank/DDBJ databases">
        <title>Complete sequence of Clostridium saccharolyticum WM1.</title>
        <authorList>
            <consortium name="US DOE Joint Genome Institute"/>
            <person name="Lucas S."/>
            <person name="Copeland A."/>
            <person name="Lapidus A."/>
            <person name="Cheng J.-F."/>
            <person name="Bruce D."/>
            <person name="Goodwin L."/>
            <person name="Pitluck S."/>
            <person name="Chertkov O."/>
            <person name="Detter J.C."/>
            <person name="Han C."/>
            <person name="Tapia R."/>
            <person name="Land M."/>
            <person name="Hauser L."/>
            <person name="Chang Y.-J."/>
            <person name="Jeffries C."/>
            <person name="Kyrpides N."/>
            <person name="Ivanova N."/>
            <person name="Mikhailova N."/>
            <person name="Mouttaki H."/>
            <person name="Lin L."/>
            <person name="Zhou J."/>
            <person name="Hemme C.L."/>
            <person name="Woyke T."/>
        </authorList>
    </citation>
    <scope>NUCLEOTIDE SEQUENCE [LARGE SCALE GENOMIC DNA]</scope>
    <source>
        <strain evidence="3">WM1</strain>
    </source>
</reference>
<keyword evidence="4" id="KW-1185">Reference proteome</keyword>
<name>D9R5C5_LACSW</name>
<dbReference type="CDD" id="cd00093">
    <property type="entry name" value="HTH_XRE"/>
    <property type="match status" value="1"/>
</dbReference>
<feature type="domain" description="HTH cro/C1-type" evidence="2">
    <location>
        <begin position="5"/>
        <end position="59"/>
    </location>
</feature>
<dbReference type="PROSITE" id="PS50943">
    <property type="entry name" value="HTH_CROC1"/>
    <property type="match status" value="1"/>
</dbReference>
<sequence>MNNRIKEVRKKLGLSQEEFGKRLRVTKTSISKIEAGINNPSDQTIKLICSEFSVNEEWLRTGAGGQDNMFLSEDVKYIQNIGKLGTEKNDFKKFCLNMIMGLPDEYWDYIYKEFKKFDKEISNDDSGDLAHSVNSLMKDLPRTPEEFEKKYQPVDKNSKEVQDWIAKMRPTPKH</sequence>
<dbReference type="KEGG" id="csh:Closa_0705"/>